<sequence length="20" mass="2058">MVSLPVVVAVVLLLKACSTD</sequence>
<name>A0A0A9G3P9_ARUDO</name>
<dbReference type="EMBL" id="GBRH01182608">
    <property type="protein sequence ID" value="JAE15288.1"/>
    <property type="molecule type" value="Transcribed_RNA"/>
</dbReference>
<evidence type="ECO:0000313" key="1">
    <source>
        <dbReference type="EMBL" id="JAE15288.1"/>
    </source>
</evidence>
<protein>
    <submittedName>
        <fullName evidence="1">Uncharacterized protein</fullName>
    </submittedName>
</protein>
<proteinExistence type="predicted"/>
<accession>A0A0A9G3P9</accession>
<reference evidence="1" key="1">
    <citation type="submission" date="2014-09" db="EMBL/GenBank/DDBJ databases">
        <authorList>
            <person name="Magalhaes I.L.F."/>
            <person name="Oliveira U."/>
            <person name="Santos F.R."/>
            <person name="Vidigal T.H.D.A."/>
            <person name="Brescovit A.D."/>
            <person name="Santos A.J."/>
        </authorList>
    </citation>
    <scope>NUCLEOTIDE SEQUENCE</scope>
    <source>
        <tissue evidence="1">Shoot tissue taken approximately 20 cm above the soil surface</tissue>
    </source>
</reference>
<dbReference type="AlphaFoldDB" id="A0A0A9G3P9"/>
<reference evidence="1" key="2">
    <citation type="journal article" date="2015" name="Data Brief">
        <title>Shoot transcriptome of the giant reed, Arundo donax.</title>
        <authorList>
            <person name="Barrero R.A."/>
            <person name="Guerrero F.D."/>
            <person name="Moolhuijzen P."/>
            <person name="Goolsby J.A."/>
            <person name="Tidwell J."/>
            <person name="Bellgard S.E."/>
            <person name="Bellgard M.I."/>
        </authorList>
    </citation>
    <scope>NUCLEOTIDE SEQUENCE</scope>
    <source>
        <tissue evidence="1">Shoot tissue taken approximately 20 cm above the soil surface</tissue>
    </source>
</reference>
<organism evidence="1">
    <name type="scientific">Arundo donax</name>
    <name type="common">Giant reed</name>
    <name type="synonym">Donax arundinaceus</name>
    <dbReference type="NCBI Taxonomy" id="35708"/>
    <lineage>
        <taxon>Eukaryota</taxon>
        <taxon>Viridiplantae</taxon>
        <taxon>Streptophyta</taxon>
        <taxon>Embryophyta</taxon>
        <taxon>Tracheophyta</taxon>
        <taxon>Spermatophyta</taxon>
        <taxon>Magnoliopsida</taxon>
        <taxon>Liliopsida</taxon>
        <taxon>Poales</taxon>
        <taxon>Poaceae</taxon>
        <taxon>PACMAD clade</taxon>
        <taxon>Arundinoideae</taxon>
        <taxon>Arundineae</taxon>
        <taxon>Arundo</taxon>
    </lineage>
</organism>